<organism evidence="1">
    <name type="scientific">Tanacetum cinerariifolium</name>
    <name type="common">Dalmatian daisy</name>
    <name type="synonym">Chrysanthemum cinerariifolium</name>
    <dbReference type="NCBI Taxonomy" id="118510"/>
    <lineage>
        <taxon>Eukaryota</taxon>
        <taxon>Viridiplantae</taxon>
        <taxon>Streptophyta</taxon>
        <taxon>Embryophyta</taxon>
        <taxon>Tracheophyta</taxon>
        <taxon>Spermatophyta</taxon>
        <taxon>Magnoliopsida</taxon>
        <taxon>eudicotyledons</taxon>
        <taxon>Gunneridae</taxon>
        <taxon>Pentapetalae</taxon>
        <taxon>asterids</taxon>
        <taxon>campanulids</taxon>
        <taxon>Asterales</taxon>
        <taxon>Asteraceae</taxon>
        <taxon>Asteroideae</taxon>
        <taxon>Anthemideae</taxon>
        <taxon>Anthemidinae</taxon>
        <taxon>Tanacetum</taxon>
    </lineage>
</organism>
<name>A0A6L2L0T0_TANCI</name>
<dbReference type="AlphaFoldDB" id="A0A6L2L0T0"/>
<gene>
    <name evidence="1" type="ORF">Tci_026837</name>
</gene>
<comment type="caution">
    <text evidence="1">The sequence shown here is derived from an EMBL/GenBank/DDBJ whole genome shotgun (WGS) entry which is preliminary data.</text>
</comment>
<dbReference type="EMBL" id="BKCJ010003400">
    <property type="protein sequence ID" value="GEU54859.1"/>
    <property type="molecule type" value="Genomic_DNA"/>
</dbReference>
<evidence type="ECO:0000313" key="1">
    <source>
        <dbReference type="EMBL" id="GEU54859.1"/>
    </source>
</evidence>
<protein>
    <submittedName>
        <fullName evidence="1">Uncharacterized protein</fullName>
    </submittedName>
</protein>
<accession>A0A6L2L0T0</accession>
<proteinExistence type="predicted"/>
<sequence>MTPFSFLFKNGVPWVLTDPGGIFQDYTRMEVDKGLAYDFLSSFEAYHGVFVVLIRDLDVAPYGPSVPSLLKLKCFTINPRSGSGQFPCLAALNNVATNDQRVRAMPCFVSANDDLLHGAASYSFIMKGVGS</sequence>
<reference evidence="1" key="1">
    <citation type="journal article" date="2019" name="Sci. Rep.">
        <title>Draft genome of Tanacetum cinerariifolium, the natural source of mosquito coil.</title>
        <authorList>
            <person name="Yamashiro T."/>
            <person name="Shiraishi A."/>
            <person name="Satake H."/>
            <person name="Nakayama K."/>
        </authorList>
    </citation>
    <scope>NUCLEOTIDE SEQUENCE</scope>
</reference>